<protein>
    <submittedName>
        <fullName evidence="1">Uncharacterized protein</fullName>
    </submittedName>
</protein>
<reference evidence="1 2" key="2">
    <citation type="journal article" date="2019" name="G3 (Bethesda)">
        <title>Hybrid Assembly of the Genome of the Entomopathogenic Nematode Steinernema carpocapsae Identifies the X-Chromosome.</title>
        <authorList>
            <person name="Serra L."/>
            <person name="Macchietto M."/>
            <person name="Macias-Munoz A."/>
            <person name="McGill C.J."/>
            <person name="Rodriguez I.M."/>
            <person name="Rodriguez B."/>
            <person name="Murad R."/>
            <person name="Mortazavi A."/>
        </authorList>
    </citation>
    <scope>NUCLEOTIDE SEQUENCE [LARGE SCALE GENOMIC DNA]</scope>
    <source>
        <strain evidence="1 2">ALL</strain>
    </source>
</reference>
<name>A0A4U8UZ65_STECR</name>
<dbReference type="EMBL" id="AZBU02000001">
    <property type="protein sequence ID" value="TMS37437.1"/>
    <property type="molecule type" value="Genomic_DNA"/>
</dbReference>
<proteinExistence type="predicted"/>
<dbReference type="Proteomes" id="UP000298663">
    <property type="component" value="Chromosome X"/>
</dbReference>
<comment type="caution">
    <text evidence="1">The sequence shown here is derived from an EMBL/GenBank/DDBJ whole genome shotgun (WGS) entry which is preliminary data.</text>
</comment>
<evidence type="ECO:0000313" key="1">
    <source>
        <dbReference type="EMBL" id="TMS37437.1"/>
    </source>
</evidence>
<keyword evidence="2" id="KW-1185">Reference proteome</keyword>
<dbReference type="AlphaFoldDB" id="A0A4U8UZ65"/>
<accession>A0A4U8UZ65</accession>
<sequence length="111" mass="12522">MLSFPCTTDHSVNRPITARIFMTKSTSDRSGSSRSLGGFVCAAASIHRFRNKGFGFIYMQPKSNETLQTKKYHTAASSGLDEDVEDRKKKDYRCVDRLKDAFRAFVLNESS</sequence>
<gene>
    <name evidence="1" type="ORF">L596_004371</name>
</gene>
<evidence type="ECO:0000313" key="2">
    <source>
        <dbReference type="Proteomes" id="UP000298663"/>
    </source>
</evidence>
<organism evidence="1 2">
    <name type="scientific">Steinernema carpocapsae</name>
    <name type="common">Entomopathogenic nematode</name>
    <dbReference type="NCBI Taxonomy" id="34508"/>
    <lineage>
        <taxon>Eukaryota</taxon>
        <taxon>Metazoa</taxon>
        <taxon>Ecdysozoa</taxon>
        <taxon>Nematoda</taxon>
        <taxon>Chromadorea</taxon>
        <taxon>Rhabditida</taxon>
        <taxon>Tylenchina</taxon>
        <taxon>Panagrolaimomorpha</taxon>
        <taxon>Strongyloidoidea</taxon>
        <taxon>Steinernematidae</taxon>
        <taxon>Steinernema</taxon>
    </lineage>
</organism>
<dbReference type="EMBL" id="CM016762">
    <property type="protein sequence ID" value="TMS37437.1"/>
    <property type="molecule type" value="Genomic_DNA"/>
</dbReference>
<reference evidence="1 2" key="1">
    <citation type="journal article" date="2015" name="Genome Biol.">
        <title>Comparative genomics of Steinernema reveals deeply conserved gene regulatory networks.</title>
        <authorList>
            <person name="Dillman A.R."/>
            <person name="Macchietto M."/>
            <person name="Porter C.F."/>
            <person name="Rogers A."/>
            <person name="Williams B."/>
            <person name="Antoshechkin I."/>
            <person name="Lee M.M."/>
            <person name="Goodwin Z."/>
            <person name="Lu X."/>
            <person name="Lewis E.E."/>
            <person name="Goodrich-Blair H."/>
            <person name="Stock S.P."/>
            <person name="Adams B.J."/>
            <person name="Sternberg P.W."/>
            <person name="Mortazavi A."/>
        </authorList>
    </citation>
    <scope>NUCLEOTIDE SEQUENCE [LARGE SCALE GENOMIC DNA]</scope>
    <source>
        <strain evidence="1 2">ALL</strain>
    </source>
</reference>